<gene>
    <name evidence="2" type="ORF">E5288_WYG007798</name>
</gene>
<organism evidence="2 3">
    <name type="scientific">Bos mutus</name>
    <name type="common">wild yak</name>
    <dbReference type="NCBI Taxonomy" id="72004"/>
    <lineage>
        <taxon>Eukaryota</taxon>
        <taxon>Metazoa</taxon>
        <taxon>Chordata</taxon>
        <taxon>Craniata</taxon>
        <taxon>Vertebrata</taxon>
        <taxon>Euteleostomi</taxon>
        <taxon>Mammalia</taxon>
        <taxon>Eutheria</taxon>
        <taxon>Laurasiatheria</taxon>
        <taxon>Artiodactyla</taxon>
        <taxon>Ruminantia</taxon>
        <taxon>Pecora</taxon>
        <taxon>Bovidae</taxon>
        <taxon>Bovinae</taxon>
        <taxon>Bos</taxon>
    </lineage>
</organism>
<dbReference type="AlphaFoldDB" id="A0A6B0RAT8"/>
<dbReference type="Proteomes" id="UP000322234">
    <property type="component" value="Unassembled WGS sequence"/>
</dbReference>
<evidence type="ECO:0000313" key="2">
    <source>
        <dbReference type="EMBL" id="MXQ87010.1"/>
    </source>
</evidence>
<dbReference type="EMBL" id="VBQZ03000036">
    <property type="protein sequence ID" value="MXQ87010.1"/>
    <property type="molecule type" value="Genomic_DNA"/>
</dbReference>
<reference evidence="2" key="1">
    <citation type="submission" date="2019-10" db="EMBL/GenBank/DDBJ databases">
        <title>The sequence and de novo assembly of the wild yak genome.</title>
        <authorList>
            <person name="Liu Y."/>
        </authorList>
    </citation>
    <scope>NUCLEOTIDE SEQUENCE [LARGE SCALE GENOMIC DNA]</scope>
    <source>
        <strain evidence="2">WY2019</strain>
    </source>
</reference>
<proteinExistence type="predicted"/>
<name>A0A6B0RAT8_9CETA</name>
<sequence>MLPLTGKTPATPDGLSVTLPMDGSMPLQGPALGDRDLCTNSRTTDRLRTHSQTQEHLVPVIKHSLPSYIGECLFRNNSKKKEKSLLKPNNQATNSADFRLCNHAHCLHAQTEVSSSRRDSGACGRARWSNKAMCEVTLPPPGSSDLAELAVEGHYFVALRLPFRDSLDTCDSIRHVVVIRVWSQTKQRRSHDTEKEAITAHTAFNCQIRSSITSNSLCLNQVPHWDRLLKPQTLSDLADIWATLGMMNVKLWQGQCAAYTSNTDCRSEGILSSQLKRTTVPGFRDNSHFNTIDAAASLFGCFLTLLLSEAQRTRGCPTEQEIMYVFKYPTGTDFTRLFHFLGVAATQQWLASPEGKPEPSGMKGSENALRRQRLRQLSYIKYNAQLGSRSDTRTFEDGWMQIMMLLLSSSSLSPDAICDFSTDGPFPEGLLLMQQQRGLSVSTAANALPSLLYHPEQSATPLLQTSKNKKICHPMVQAFSSTEQGLNTGDKRKGHRSDLLEAAKVPSTEPAVTASGNSSLRSVMNGLLTGPRSQAAHSCRSVENQGDPGSGKAVTSLLQPLFCPAFRSPGTFLQQPLFCPAFQSPGTLLDAVFQRLSPVAVKTKATSPETAPDTLT</sequence>
<comment type="caution">
    <text evidence="2">The sequence shown here is derived from an EMBL/GenBank/DDBJ whole genome shotgun (WGS) entry which is preliminary data.</text>
</comment>
<keyword evidence="3" id="KW-1185">Reference proteome</keyword>
<evidence type="ECO:0000256" key="1">
    <source>
        <dbReference type="SAM" id="MobiDB-lite"/>
    </source>
</evidence>
<feature type="region of interest" description="Disordered" evidence="1">
    <location>
        <begin position="1"/>
        <end position="23"/>
    </location>
</feature>
<evidence type="ECO:0000313" key="3">
    <source>
        <dbReference type="Proteomes" id="UP000322234"/>
    </source>
</evidence>
<protein>
    <submittedName>
        <fullName evidence="2">Uncharacterized protein</fullName>
    </submittedName>
</protein>
<accession>A0A6B0RAT8</accession>